<dbReference type="OrthoDB" id="9781069at2"/>
<organism evidence="2 3">
    <name type="scientific">Clostridium argentinense CDC 2741</name>
    <dbReference type="NCBI Taxonomy" id="1418104"/>
    <lineage>
        <taxon>Bacteria</taxon>
        <taxon>Bacillati</taxon>
        <taxon>Bacillota</taxon>
        <taxon>Clostridia</taxon>
        <taxon>Eubacteriales</taxon>
        <taxon>Clostridiaceae</taxon>
        <taxon>Clostridium</taxon>
    </lineage>
</organism>
<sequence>MNSFHLKLLACICMLIDHIGSVLFPQYLLLRVIGRIAFPIFAYLITEGYIHTHSIKKYSIRLFIFALVSQVPYMLAFHMTYLNIFFTLFIGLMALYATDYKFSENQLLNNILKFIVVSAIVISSYVFRAEYGIYGVLTILAFKLFKNNFTRLIIAQIIVNIIYVVPIYKYTFINGNLNLGVFLQCASLLSLIFIKKYNGEKGKSFKYAFYAFYPVHILLLYIISNFLLI</sequence>
<name>A0A0C1TY96_9CLOT</name>
<keyword evidence="3" id="KW-1185">Reference proteome</keyword>
<dbReference type="STRING" id="29341.RSJ17_02895"/>
<evidence type="ECO:0000313" key="3">
    <source>
        <dbReference type="Proteomes" id="UP000031366"/>
    </source>
</evidence>
<protein>
    <submittedName>
        <fullName evidence="2">TraX family protein</fullName>
    </submittedName>
</protein>
<evidence type="ECO:0000256" key="1">
    <source>
        <dbReference type="SAM" id="Phobius"/>
    </source>
</evidence>
<dbReference type="EMBL" id="AYSO01000018">
    <property type="protein sequence ID" value="KIE45679.1"/>
    <property type="molecule type" value="Genomic_DNA"/>
</dbReference>
<dbReference type="AlphaFoldDB" id="A0A0C1TY96"/>
<evidence type="ECO:0000313" key="2">
    <source>
        <dbReference type="EMBL" id="KIE45679.1"/>
    </source>
</evidence>
<accession>A0A0C1TY96</accession>
<dbReference type="Pfam" id="PF05857">
    <property type="entry name" value="TraX"/>
    <property type="match status" value="1"/>
</dbReference>
<dbReference type="Proteomes" id="UP000031366">
    <property type="component" value="Unassembled WGS sequence"/>
</dbReference>
<keyword evidence="1" id="KW-1133">Transmembrane helix</keyword>
<dbReference type="RefSeq" id="WP_039634283.1">
    <property type="nucleotide sequence ID" value="NZ_AYSO01000018.1"/>
</dbReference>
<feature type="transmembrane region" description="Helical" evidence="1">
    <location>
        <begin position="207"/>
        <end position="228"/>
    </location>
</feature>
<comment type="caution">
    <text evidence="2">The sequence shown here is derived from an EMBL/GenBank/DDBJ whole genome shotgun (WGS) entry which is preliminary data.</text>
</comment>
<keyword evidence="1" id="KW-0472">Membrane</keyword>
<proteinExistence type="predicted"/>
<feature type="transmembrane region" description="Helical" evidence="1">
    <location>
        <begin position="177"/>
        <end position="195"/>
    </location>
</feature>
<dbReference type="InterPro" id="IPR008875">
    <property type="entry name" value="TraX"/>
</dbReference>
<keyword evidence="1" id="KW-0812">Transmembrane</keyword>
<feature type="transmembrane region" description="Helical" evidence="1">
    <location>
        <begin position="28"/>
        <end position="46"/>
    </location>
</feature>
<gene>
    <name evidence="2" type="ORF">U732_2118</name>
</gene>
<feature type="transmembrane region" description="Helical" evidence="1">
    <location>
        <begin position="81"/>
        <end position="98"/>
    </location>
</feature>
<reference evidence="2 3" key="1">
    <citation type="journal article" date="2015" name="Infect. Genet. Evol.">
        <title>Genomic sequences of six botulinum neurotoxin-producing strains representing three clostridial species illustrate the mobility and diversity of botulinum neurotoxin genes.</title>
        <authorList>
            <person name="Smith T.J."/>
            <person name="Hill K.K."/>
            <person name="Xie G."/>
            <person name="Foley B.T."/>
            <person name="Williamson C.H."/>
            <person name="Foster J.T."/>
            <person name="Johnson S.L."/>
            <person name="Chertkov O."/>
            <person name="Teshima H."/>
            <person name="Gibbons H.S."/>
            <person name="Johnsky L.A."/>
            <person name="Karavis M.A."/>
            <person name="Smith L.A."/>
        </authorList>
    </citation>
    <scope>NUCLEOTIDE SEQUENCE [LARGE SCALE GENOMIC DNA]</scope>
    <source>
        <strain evidence="2 3">CDC 2741</strain>
    </source>
</reference>
<feature type="transmembrane region" description="Helical" evidence="1">
    <location>
        <begin position="148"/>
        <end position="165"/>
    </location>
</feature>
<feature type="transmembrane region" description="Helical" evidence="1">
    <location>
        <begin position="58"/>
        <end position="75"/>
    </location>
</feature>
<feature type="transmembrane region" description="Helical" evidence="1">
    <location>
        <begin position="110"/>
        <end position="128"/>
    </location>
</feature>